<proteinExistence type="predicted"/>
<keyword evidence="3" id="KW-1185">Reference proteome</keyword>
<reference evidence="2" key="1">
    <citation type="submission" date="2022-06" db="EMBL/GenBank/DDBJ databases">
        <title>Alkalicoccobacillus porphyridii sp. nov., isolated from a marine red alga, Porphyridium purpureum and reclassification of Shouchella plakortidis and Shouchella gibsonii as Alkalicoccobacillus plakortidis comb. nov. and Alkalicoccobacillus gibsonii comb. nov.</title>
        <authorList>
            <person name="Kim K.H."/>
            <person name="Lee J.K."/>
            <person name="Han D.M."/>
            <person name="Baek J.H."/>
            <person name="Jeon C.O."/>
        </authorList>
    </citation>
    <scope>NUCLEOTIDE SEQUENCE</scope>
    <source>
        <strain evidence="2">DSM 19153</strain>
    </source>
</reference>
<dbReference type="Pfam" id="PF13460">
    <property type="entry name" value="NAD_binding_10"/>
    <property type="match status" value="1"/>
</dbReference>
<accession>A0ABT0XM49</accession>
<dbReference type="PANTHER" id="PTHR15020:SF50">
    <property type="entry name" value="UPF0659 PROTEIN YMR090W"/>
    <property type="match status" value="1"/>
</dbReference>
<dbReference type="Proteomes" id="UP001203665">
    <property type="component" value="Unassembled WGS sequence"/>
</dbReference>
<comment type="caution">
    <text evidence="2">The sequence shown here is derived from an EMBL/GenBank/DDBJ whole genome shotgun (WGS) entry which is preliminary data.</text>
</comment>
<evidence type="ECO:0000313" key="3">
    <source>
        <dbReference type="Proteomes" id="UP001203665"/>
    </source>
</evidence>
<feature type="domain" description="NAD(P)-binding" evidence="1">
    <location>
        <begin position="7"/>
        <end position="190"/>
    </location>
</feature>
<dbReference type="SUPFAM" id="SSF51735">
    <property type="entry name" value="NAD(P)-binding Rossmann-fold domains"/>
    <property type="match status" value="1"/>
</dbReference>
<protein>
    <submittedName>
        <fullName evidence="2">SDR family oxidoreductase</fullName>
    </submittedName>
</protein>
<dbReference type="Gene3D" id="3.40.50.720">
    <property type="entry name" value="NAD(P)-binding Rossmann-like Domain"/>
    <property type="match status" value="1"/>
</dbReference>
<sequence length="214" mass="22811">MKVLVVGANGQIGKQVVEKIQKEGKHTAKAVVRKEEQLSYFHDLGAETALVDLEGSINDIAEAAKGTDAVVFAAGSGGHTGADKTILIDLDGAIKTVEAAKQAGVDRFIMVSAIGVHRRENWSSKIQHYSAAKHYADVWLENSGLDYTIVRPGGLTNEEGTGQVVAGTDLDRGYIPREDVANTIVAVLDEDSVLKKSFDLVSGDLPVKEALKSI</sequence>
<dbReference type="RefSeq" id="WP_251610257.1">
    <property type="nucleotide sequence ID" value="NZ_JAMQJY010000002.1"/>
</dbReference>
<dbReference type="PANTHER" id="PTHR15020">
    <property type="entry name" value="FLAVIN REDUCTASE-RELATED"/>
    <property type="match status" value="1"/>
</dbReference>
<dbReference type="InterPro" id="IPR016040">
    <property type="entry name" value="NAD(P)-bd_dom"/>
</dbReference>
<gene>
    <name evidence="2" type="ORF">NDM98_17050</name>
</gene>
<dbReference type="InterPro" id="IPR036291">
    <property type="entry name" value="NAD(P)-bd_dom_sf"/>
</dbReference>
<dbReference type="EMBL" id="JAMQJY010000002">
    <property type="protein sequence ID" value="MCM2676983.1"/>
    <property type="molecule type" value="Genomic_DNA"/>
</dbReference>
<organism evidence="2 3">
    <name type="scientific">Alkalicoccobacillus plakortidis</name>
    <dbReference type="NCBI Taxonomy" id="444060"/>
    <lineage>
        <taxon>Bacteria</taxon>
        <taxon>Bacillati</taxon>
        <taxon>Bacillota</taxon>
        <taxon>Bacilli</taxon>
        <taxon>Bacillales</taxon>
        <taxon>Bacillaceae</taxon>
        <taxon>Alkalicoccobacillus</taxon>
    </lineage>
</organism>
<evidence type="ECO:0000313" key="2">
    <source>
        <dbReference type="EMBL" id="MCM2676983.1"/>
    </source>
</evidence>
<name>A0ABT0XM49_9BACI</name>
<evidence type="ECO:0000259" key="1">
    <source>
        <dbReference type="Pfam" id="PF13460"/>
    </source>
</evidence>
<dbReference type="CDD" id="cd05243">
    <property type="entry name" value="SDR_a5"/>
    <property type="match status" value="1"/>
</dbReference>